<dbReference type="InterPro" id="IPR029052">
    <property type="entry name" value="Metallo-depent_PP-like"/>
</dbReference>
<reference evidence="5 6" key="1">
    <citation type="submission" date="2020-10" db="EMBL/GenBank/DDBJ databases">
        <title>ChiBAC.</title>
        <authorList>
            <person name="Zenner C."/>
            <person name="Hitch T.C.A."/>
            <person name="Clavel T."/>
        </authorList>
    </citation>
    <scope>NUCLEOTIDE SEQUENCE [LARGE SCALE GENOMIC DNA]</scope>
    <source>
        <strain evidence="5 6">DSM 109015</strain>
    </source>
</reference>
<evidence type="ECO:0000256" key="1">
    <source>
        <dbReference type="ARBA" id="ARBA00005662"/>
    </source>
</evidence>
<feature type="compositionally biased region" description="Low complexity" evidence="2">
    <location>
        <begin position="26"/>
        <end position="43"/>
    </location>
</feature>
<dbReference type="SUPFAM" id="SSF56300">
    <property type="entry name" value="Metallo-dependent phosphatases"/>
    <property type="match status" value="1"/>
</dbReference>
<evidence type="ECO:0000256" key="3">
    <source>
        <dbReference type="SAM" id="SignalP"/>
    </source>
</evidence>
<feature type="chain" id="PRO_5046423312" evidence="3">
    <location>
        <begin position="20"/>
        <end position="385"/>
    </location>
</feature>
<dbReference type="InterPro" id="IPR052169">
    <property type="entry name" value="CW_Biosynth-Accessory"/>
</dbReference>
<feature type="compositionally biased region" description="Pro residues" evidence="2">
    <location>
        <begin position="44"/>
        <end position="54"/>
    </location>
</feature>
<evidence type="ECO:0000259" key="4">
    <source>
        <dbReference type="SMART" id="SM00854"/>
    </source>
</evidence>
<dbReference type="EMBL" id="JADCKC010000003">
    <property type="protein sequence ID" value="MBE5038368.1"/>
    <property type="molecule type" value="Genomic_DNA"/>
</dbReference>
<dbReference type="InterPro" id="IPR019079">
    <property type="entry name" value="Capsule_synth_CapA"/>
</dbReference>
<protein>
    <submittedName>
        <fullName evidence="5">CapA family protein</fullName>
    </submittedName>
</protein>
<feature type="region of interest" description="Disordered" evidence="2">
    <location>
        <begin position="22"/>
        <end position="59"/>
    </location>
</feature>
<feature type="signal peptide" evidence="3">
    <location>
        <begin position="1"/>
        <end position="19"/>
    </location>
</feature>
<dbReference type="PANTHER" id="PTHR33393:SF13">
    <property type="entry name" value="PGA BIOSYNTHESIS PROTEIN CAPA"/>
    <property type="match status" value="1"/>
</dbReference>
<evidence type="ECO:0000313" key="6">
    <source>
        <dbReference type="Proteomes" id="UP000768567"/>
    </source>
</evidence>
<dbReference type="Proteomes" id="UP000768567">
    <property type="component" value="Unassembled WGS sequence"/>
</dbReference>
<proteinExistence type="inferred from homology"/>
<evidence type="ECO:0000256" key="2">
    <source>
        <dbReference type="SAM" id="MobiDB-lite"/>
    </source>
</evidence>
<gene>
    <name evidence="5" type="ORF">INF35_11275</name>
</gene>
<accession>A0ABR9R5J2</accession>
<comment type="caution">
    <text evidence="5">The sequence shown here is derived from an EMBL/GenBank/DDBJ whole genome shotgun (WGS) entry which is preliminary data.</text>
</comment>
<dbReference type="RefSeq" id="WP_193502471.1">
    <property type="nucleotide sequence ID" value="NZ_JADCKC010000003.1"/>
</dbReference>
<dbReference type="Pfam" id="PF09587">
    <property type="entry name" value="PGA_cap"/>
    <property type="match status" value="1"/>
</dbReference>
<keyword evidence="6" id="KW-1185">Reference proteome</keyword>
<keyword evidence="3" id="KW-0732">Signal</keyword>
<dbReference type="Gene3D" id="3.60.21.10">
    <property type="match status" value="1"/>
</dbReference>
<dbReference type="SMART" id="SM00854">
    <property type="entry name" value="PGA_cap"/>
    <property type="match status" value="1"/>
</dbReference>
<evidence type="ECO:0000313" key="5">
    <source>
        <dbReference type="EMBL" id="MBE5038368.1"/>
    </source>
</evidence>
<name>A0ABR9R5J2_9FIRM</name>
<dbReference type="CDD" id="cd07381">
    <property type="entry name" value="MPP_CapA"/>
    <property type="match status" value="1"/>
</dbReference>
<organism evidence="5 6">
    <name type="scientific">Gemmiger gallinarum</name>
    <dbReference type="NCBI Taxonomy" id="2779354"/>
    <lineage>
        <taxon>Bacteria</taxon>
        <taxon>Bacillati</taxon>
        <taxon>Bacillota</taxon>
        <taxon>Clostridia</taxon>
        <taxon>Eubacteriales</taxon>
        <taxon>Gemmiger</taxon>
    </lineage>
</organism>
<feature type="domain" description="Capsule synthesis protein CapA" evidence="4">
    <location>
        <begin position="70"/>
        <end position="317"/>
    </location>
</feature>
<dbReference type="PANTHER" id="PTHR33393">
    <property type="entry name" value="POLYGLUTAMINE SYNTHESIS ACCESSORY PROTEIN RV0574C-RELATED"/>
    <property type="match status" value="1"/>
</dbReference>
<sequence>MNRLLPALLAALLLAGCTAAPKTPVPSSAPSSGTAGAEAQTSPAPEPTPSPTPLPANWHRIQPAQDGTVTLAFTGDVNFADDWYIMERYRSSGRSSFADNFSPDLLELMRGADILLCNNEFCLSDRGTPMPGKLYTFRASPFDAVYWYDMGADLVSLANNHCADYGTDAFLDTLDVLKDAGIPYIGAGRDLAEAQQAQYFVVGDRTIAFVGATRAEKYILTPQAAQDSPGVLYTYDPEETLEAIRTAADNADFVVVYVHWGTEGSTTLEQAQTDLATAYAEAGADLIVGSHPHILQGAGWRGDVPVFYSLGNFWFNMETEDTALLCVTLEADDSLTCRLRPCLQSGGITSLMTDPDDIASVLDGLSAVMESGSFAPDGTLLPQDD</sequence>
<comment type="similarity">
    <text evidence="1">Belongs to the CapA family.</text>
</comment>
<dbReference type="PROSITE" id="PS51257">
    <property type="entry name" value="PROKAR_LIPOPROTEIN"/>
    <property type="match status" value="1"/>
</dbReference>